<protein>
    <submittedName>
        <fullName evidence="1">Uncharacterized protein</fullName>
    </submittedName>
</protein>
<name>A0ACC1JSP6_9FUNG</name>
<evidence type="ECO:0000313" key="1">
    <source>
        <dbReference type="EMBL" id="KAJ2766529.1"/>
    </source>
</evidence>
<comment type="caution">
    <text evidence="1">The sequence shown here is derived from an EMBL/GenBank/DDBJ whole genome shotgun (WGS) entry which is preliminary data.</text>
</comment>
<organism evidence="1 2">
    <name type="scientific">Coemansia linderi</name>
    <dbReference type="NCBI Taxonomy" id="2663919"/>
    <lineage>
        <taxon>Eukaryota</taxon>
        <taxon>Fungi</taxon>
        <taxon>Fungi incertae sedis</taxon>
        <taxon>Zoopagomycota</taxon>
        <taxon>Kickxellomycotina</taxon>
        <taxon>Kickxellomycetes</taxon>
        <taxon>Kickxellales</taxon>
        <taxon>Kickxellaceae</taxon>
        <taxon>Coemansia</taxon>
    </lineage>
</organism>
<proteinExistence type="predicted"/>
<accession>A0ACC1JSP6</accession>
<keyword evidence="2" id="KW-1185">Reference proteome</keyword>
<evidence type="ECO:0000313" key="2">
    <source>
        <dbReference type="Proteomes" id="UP001140066"/>
    </source>
</evidence>
<gene>
    <name evidence="1" type="ORF">GGI18_005985</name>
</gene>
<reference evidence="1" key="1">
    <citation type="submission" date="2022-07" db="EMBL/GenBank/DDBJ databases">
        <title>Phylogenomic reconstructions and comparative analyses of Kickxellomycotina fungi.</title>
        <authorList>
            <person name="Reynolds N.K."/>
            <person name="Stajich J.E."/>
            <person name="Barry K."/>
            <person name="Grigoriev I.V."/>
            <person name="Crous P."/>
            <person name="Smith M.E."/>
        </authorList>
    </citation>
    <scope>NUCLEOTIDE SEQUENCE</scope>
    <source>
        <strain evidence="1">BCRC 34191</strain>
    </source>
</reference>
<sequence>MGVERRSADSSSSSAATSQESEARLGEQRAQLLETKLSALDEDLNAIDDRLERSLRLFKQLVAMVPLTRQGRTRTVQYASAARERLKELYMSEQRLTCYKDVLELDLAIEYELGGHTTFSSHE</sequence>
<dbReference type="Proteomes" id="UP001140066">
    <property type="component" value="Unassembled WGS sequence"/>
</dbReference>
<dbReference type="EMBL" id="JANBUK010003675">
    <property type="protein sequence ID" value="KAJ2766529.1"/>
    <property type="molecule type" value="Genomic_DNA"/>
</dbReference>